<comment type="similarity">
    <text evidence="2 6">Belongs to the terpene synthase family.</text>
</comment>
<dbReference type="PANTHER" id="PTHR35201">
    <property type="entry name" value="TERPENE SYNTHASE"/>
    <property type="match status" value="1"/>
</dbReference>
<protein>
    <recommendedName>
        <fullName evidence="6">Terpene synthase</fullName>
        <ecNumber evidence="6">4.2.3.-</ecNumber>
    </recommendedName>
</protein>
<sequence length="347" mass="39790">MPASTIQTHSVKMLYLPRTMDNWPCPCKINPHYKEISSQSNAWFHSFRAFSTRSQRVFDKCDFEHLRTGCDLMNLFFVIDKYTDMEPAPVVCKMVDIVIDTLKNPEKPCPEAEVILGQITKEFWQLALKTAMPSAAKHFVETFTDSLELVVTQAADRDNDKIETMDEYLKNRCENIGAQPSYVPGELHLDLPDEAFYHPIIKELEYLIAELVLLDNDLASHNKEQAAGDDRHNIVTIAMHQFHTNYEGAIEWICRYHTEVESKFIAGMKCVPSFGAEVDKQLKEYIKHLANFPRGNDCWNFESGRYFGSEGLEIQKTRFVALLEQVKQDPAAKKDQVVVPSVVDALY</sequence>
<evidence type="ECO:0000256" key="4">
    <source>
        <dbReference type="ARBA" id="ARBA00022842"/>
    </source>
</evidence>
<dbReference type="EMBL" id="KN881630">
    <property type="protein sequence ID" value="KIY52825.1"/>
    <property type="molecule type" value="Genomic_DNA"/>
</dbReference>
<keyword evidence="4 6" id="KW-0460">Magnesium</keyword>
<evidence type="ECO:0000256" key="1">
    <source>
        <dbReference type="ARBA" id="ARBA00001946"/>
    </source>
</evidence>
<dbReference type="InterPro" id="IPR008949">
    <property type="entry name" value="Isoprenoid_synthase_dom_sf"/>
</dbReference>
<evidence type="ECO:0000256" key="5">
    <source>
        <dbReference type="ARBA" id="ARBA00023239"/>
    </source>
</evidence>
<accession>A0A0D7ALT3</accession>
<dbReference type="AlphaFoldDB" id="A0A0D7ALT3"/>
<keyword evidence="8" id="KW-1185">Reference proteome</keyword>
<dbReference type="InterPro" id="IPR034686">
    <property type="entry name" value="Terpene_cyclase-like_2"/>
</dbReference>
<dbReference type="OrthoDB" id="6486656at2759"/>
<dbReference type="GO" id="GO:0046872">
    <property type="term" value="F:metal ion binding"/>
    <property type="evidence" value="ECO:0007669"/>
    <property type="project" value="UniProtKB-KW"/>
</dbReference>
<evidence type="ECO:0000256" key="6">
    <source>
        <dbReference type="RuleBase" id="RU366034"/>
    </source>
</evidence>
<dbReference type="PANTHER" id="PTHR35201:SF4">
    <property type="entry name" value="BETA-PINACENE SYNTHASE-RELATED"/>
    <property type="match status" value="1"/>
</dbReference>
<dbReference type="SUPFAM" id="SSF48576">
    <property type="entry name" value="Terpenoid synthases"/>
    <property type="match status" value="1"/>
</dbReference>
<keyword evidence="3 6" id="KW-0479">Metal-binding</keyword>
<keyword evidence="5 6" id="KW-0456">Lyase</keyword>
<evidence type="ECO:0000313" key="7">
    <source>
        <dbReference type="EMBL" id="KIY52825.1"/>
    </source>
</evidence>
<dbReference type="GO" id="GO:0008299">
    <property type="term" value="P:isoprenoid biosynthetic process"/>
    <property type="evidence" value="ECO:0007669"/>
    <property type="project" value="UniProtKB-ARBA"/>
</dbReference>
<dbReference type="Proteomes" id="UP000054144">
    <property type="component" value="Unassembled WGS sequence"/>
</dbReference>
<organism evidence="7 8">
    <name type="scientific">Fistulina hepatica ATCC 64428</name>
    <dbReference type="NCBI Taxonomy" id="1128425"/>
    <lineage>
        <taxon>Eukaryota</taxon>
        <taxon>Fungi</taxon>
        <taxon>Dikarya</taxon>
        <taxon>Basidiomycota</taxon>
        <taxon>Agaricomycotina</taxon>
        <taxon>Agaricomycetes</taxon>
        <taxon>Agaricomycetidae</taxon>
        <taxon>Agaricales</taxon>
        <taxon>Fistulinaceae</taxon>
        <taxon>Fistulina</taxon>
    </lineage>
</organism>
<evidence type="ECO:0000256" key="3">
    <source>
        <dbReference type="ARBA" id="ARBA00022723"/>
    </source>
</evidence>
<gene>
    <name evidence="7" type="ORF">FISHEDRAFT_34696</name>
</gene>
<comment type="cofactor">
    <cofactor evidence="1 6">
        <name>Mg(2+)</name>
        <dbReference type="ChEBI" id="CHEBI:18420"/>
    </cofactor>
</comment>
<evidence type="ECO:0000256" key="2">
    <source>
        <dbReference type="ARBA" id="ARBA00006333"/>
    </source>
</evidence>
<proteinExistence type="inferred from homology"/>
<dbReference type="EC" id="4.2.3.-" evidence="6"/>
<dbReference type="GO" id="GO:0010333">
    <property type="term" value="F:terpene synthase activity"/>
    <property type="evidence" value="ECO:0007669"/>
    <property type="project" value="InterPro"/>
</dbReference>
<dbReference type="Pfam" id="PF19086">
    <property type="entry name" value="Terpene_syn_C_2"/>
    <property type="match status" value="1"/>
</dbReference>
<reference evidence="7 8" key="1">
    <citation type="journal article" date="2015" name="Fungal Genet. Biol.">
        <title>Evolution of novel wood decay mechanisms in Agaricales revealed by the genome sequences of Fistulina hepatica and Cylindrobasidium torrendii.</title>
        <authorList>
            <person name="Floudas D."/>
            <person name="Held B.W."/>
            <person name="Riley R."/>
            <person name="Nagy L.G."/>
            <person name="Koehler G."/>
            <person name="Ransdell A.S."/>
            <person name="Younus H."/>
            <person name="Chow J."/>
            <person name="Chiniquy J."/>
            <person name="Lipzen A."/>
            <person name="Tritt A."/>
            <person name="Sun H."/>
            <person name="Haridas S."/>
            <person name="LaButti K."/>
            <person name="Ohm R.A."/>
            <person name="Kues U."/>
            <person name="Blanchette R.A."/>
            <person name="Grigoriev I.V."/>
            <person name="Minto R.E."/>
            <person name="Hibbett D.S."/>
        </authorList>
    </citation>
    <scope>NUCLEOTIDE SEQUENCE [LARGE SCALE GENOMIC DNA]</scope>
    <source>
        <strain evidence="7 8">ATCC 64428</strain>
    </source>
</reference>
<name>A0A0D7ALT3_9AGAR</name>
<dbReference type="Gene3D" id="1.10.600.10">
    <property type="entry name" value="Farnesyl Diphosphate Synthase"/>
    <property type="match status" value="1"/>
</dbReference>
<evidence type="ECO:0000313" key="8">
    <source>
        <dbReference type="Proteomes" id="UP000054144"/>
    </source>
</evidence>